<dbReference type="Pfam" id="PF12796">
    <property type="entry name" value="Ank_2"/>
    <property type="match status" value="2"/>
</dbReference>
<feature type="compositionally biased region" description="Low complexity" evidence="4">
    <location>
        <begin position="758"/>
        <end position="767"/>
    </location>
</feature>
<dbReference type="InterPro" id="IPR051569">
    <property type="entry name" value="SHANK"/>
</dbReference>
<feature type="compositionally biased region" description="Low complexity" evidence="4">
    <location>
        <begin position="1032"/>
        <end position="1042"/>
    </location>
</feature>
<dbReference type="PANTHER" id="PTHR24135:SF28">
    <property type="entry name" value="LD13733P"/>
    <property type="match status" value="1"/>
</dbReference>
<sequence>MDGDEETINIQIFVPELQVRKCLNVSLDDFVWDVKRKLLATLPQALPQAFNYGLFLPPCDGRAGKFLLEDRTVRDYPFHDCVPYLELKYKKRVYKMLNLDEKHLKSLHSKGTLKKFMDHVQSKNAEKVEKLCAQGLDANFHDAQGETPLTLAAGIPSNRAVLVALVGGGAHIDFRNSEGQTAMHKAAFLSSYENVKALLELGASPNYRDPIGLTPLYYNMLTTDSNDQVAEMLLREAADIGVTDMHGNHEIHQACKNGLIKHVEHLLFYGAIVDAENVNGNTPLHVCSVNNRPECARVLLFRGANHLSVNKQGQTALHVAHIVGTTAVADIIASHNPSASVPYRGTPQYSTRRRISSSLSKRRSLSQTSLCSQDIYRSPQSQMSKPSSVVPSPTPSRVSHSTVTPSEYGTMRRFTPGMAPGHEANIPRILVIPRGPKGFGFILRGAKHVSSPIDFEPTPLSPALQFFEGVDMSGMAMRAGLRPGDYLLEIDGIDVRSASHEQVVHLIQQAGLTITLKVITVDPSVPMNAGTYHGRQRPVGSTFVGPPPPPARHPSTSLSLRGSQSLYGLTGHYWGRMPWTISHSRWMHVVMPYSSLFEEGDGEEYYAPGQLRSAYGESRCASVKQRHGGGRRISAAELENLMIRQGERQNYQPIAYDQESIGSQTPKKYNSVSDMKRRKQRVAPSPQGLQRSYEYQTSQPINSIYGSPMKTYSSSPDIMNSFDSTGEESASTASPSDDRLSYVQHSQSAFFQQGPDYSRPFRPSFRPKTPPPPPPPPPSLPQSSTRLSFDTPPTQRAAGGATTTHIIVPSPHDDPDSSSAPPPLPQSLPPSVSSTSLVAPPPPPPPPPNFLKSSPSSTVSSIGTMKAGISVEALRSVSLKKPDPEDKKFQHAGLAPNGSADFHADLRNALAKRRSKVALDQENDDKSDVESRFGGLSLRESVRENVQPKDNKQHSPPGIANKKDSGYTSSRTSLEPSEYGEDRADGANQRPHFTVNATSAPRHSNVALISQNIEDNYSTRKNIDNMSVSSTLSTLSGCSSESRPTLSQMPVVPPVDYDDPDSGTGGSDSDIQNAESGAFERKILLKWTCADALQWLLSIGLEEYLAAFRARHVDGKALSKCDRTTFTQLGVTRIAHRQKMEASLRRYMGSA</sequence>
<feature type="repeat" description="ANK" evidence="3">
    <location>
        <begin position="144"/>
        <end position="177"/>
    </location>
</feature>
<dbReference type="InterPro" id="IPR001660">
    <property type="entry name" value="SAM"/>
</dbReference>
<dbReference type="SUPFAM" id="SSF50156">
    <property type="entry name" value="PDZ domain-like"/>
    <property type="match status" value="1"/>
</dbReference>
<dbReference type="PANTHER" id="PTHR24135">
    <property type="entry name" value="SH3 AND MULTIPLE ANKYRIN REPEAT DOMAINS PROTEIN"/>
    <property type="match status" value="1"/>
</dbReference>
<feature type="compositionally biased region" description="Low complexity" evidence="4">
    <location>
        <begin position="829"/>
        <end position="838"/>
    </location>
</feature>
<organism evidence="7 8">
    <name type="scientific">Necator americanus</name>
    <name type="common">Human hookworm</name>
    <dbReference type="NCBI Taxonomy" id="51031"/>
    <lineage>
        <taxon>Eukaryota</taxon>
        <taxon>Metazoa</taxon>
        <taxon>Ecdysozoa</taxon>
        <taxon>Nematoda</taxon>
        <taxon>Chromadorea</taxon>
        <taxon>Rhabditida</taxon>
        <taxon>Rhabditina</taxon>
        <taxon>Rhabditomorpha</taxon>
        <taxon>Strongyloidea</taxon>
        <taxon>Ancylostomatidae</taxon>
        <taxon>Bunostominae</taxon>
        <taxon>Necator</taxon>
    </lineage>
</organism>
<keyword evidence="8" id="KW-1185">Reference proteome</keyword>
<keyword evidence="3" id="KW-0040">ANK repeat</keyword>
<dbReference type="PROSITE" id="PS50297">
    <property type="entry name" value="ANK_REP_REGION"/>
    <property type="match status" value="2"/>
</dbReference>
<dbReference type="EMBL" id="JAVFWL010000002">
    <property type="protein sequence ID" value="KAK6737025.1"/>
    <property type="molecule type" value="Genomic_DNA"/>
</dbReference>
<dbReference type="InterPro" id="IPR041489">
    <property type="entry name" value="PDZ_6"/>
</dbReference>
<feature type="compositionally biased region" description="Basic residues" evidence="4">
    <location>
        <begin position="351"/>
        <end position="364"/>
    </location>
</feature>
<dbReference type="InterPro" id="IPR036034">
    <property type="entry name" value="PDZ_sf"/>
</dbReference>
<dbReference type="InterPro" id="IPR013761">
    <property type="entry name" value="SAM/pointed_sf"/>
</dbReference>
<feature type="compositionally biased region" description="Pro residues" evidence="4">
    <location>
        <begin position="768"/>
        <end position="780"/>
    </location>
</feature>
<feature type="repeat" description="ANK" evidence="3">
    <location>
        <begin position="178"/>
        <end position="210"/>
    </location>
</feature>
<feature type="compositionally biased region" description="Polar residues" evidence="4">
    <location>
        <begin position="660"/>
        <end position="673"/>
    </location>
</feature>
<comment type="caution">
    <text evidence="7">The sequence shown here is derived from an EMBL/GenBank/DDBJ whole genome shotgun (WGS) entry which is preliminary data.</text>
</comment>
<evidence type="ECO:0000256" key="3">
    <source>
        <dbReference type="PROSITE-ProRule" id="PRU00023"/>
    </source>
</evidence>
<evidence type="ECO:0000313" key="8">
    <source>
        <dbReference type="Proteomes" id="UP001303046"/>
    </source>
</evidence>
<feature type="repeat" description="ANK" evidence="3">
    <location>
        <begin position="279"/>
        <end position="311"/>
    </location>
</feature>
<dbReference type="PROSITE" id="PS50105">
    <property type="entry name" value="SAM_DOMAIN"/>
    <property type="match status" value="1"/>
</dbReference>
<feature type="repeat" description="ANK" evidence="3">
    <location>
        <begin position="246"/>
        <end position="278"/>
    </location>
</feature>
<dbReference type="Proteomes" id="UP001303046">
    <property type="component" value="Unassembled WGS sequence"/>
</dbReference>
<dbReference type="InterPro" id="IPR001478">
    <property type="entry name" value="PDZ"/>
</dbReference>
<dbReference type="InterPro" id="IPR002110">
    <property type="entry name" value="Ankyrin_rpt"/>
</dbReference>
<keyword evidence="1" id="KW-0770">Synapse</keyword>
<evidence type="ECO:0000256" key="2">
    <source>
        <dbReference type="ARBA" id="ARBA00034105"/>
    </source>
</evidence>
<feature type="region of interest" description="Disordered" evidence="4">
    <location>
        <begin position="655"/>
        <end position="863"/>
    </location>
</feature>
<proteinExistence type="predicted"/>
<evidence type="ECO:0000313" key="7">
    <source>
        <dbReference type="EMBL" id="KAK6737025.1"/>
    </source>
</evidence>
<dbReference type="Pfam" id="PF00536">
    <property type="entry name" value="SAM_1"/>
    <property type="match status" value="1"/>
</dbReference>
<dbReference type="Gene3D" id="1.10.150.50">
    <property type="entry name" value="Transcription Factor, Ets-1"/>
    <property type="match status" value="1"/>
</dbReference>
<feature type="compositionally biased region" description="Pro residues" evidence="4">
    <location>
        <begin position="839"/>
        <end position="849"/>
    </location>
</feature>
<dbReference type="SMART" id="SM00248">
    <property type="entry name" value="ANK"/>
    <property type="match status" value="6"/>
</dbReference>
<protein>
    <submittedName>
        <fullName evidence="7">Uncharacterized protein</fullName>
    </submittedName>
</protein>
<name>A0ABR1CHU8_NECAM</name>
<dbReference type="CDD" id="cd17091">
    <property type="entry name" value="FERM_F0_SHANK"/>
    <property type="match status" value="1"/>
</dbReference>
<feature type="compositionally biased region" description="Polar residues" evidence="4">
    <location>
        <begin position="687"/>
        <end position="735"/>
    </location>
</feature>
<dbReference type="PROSITE" id="PS50106">
    <property type="entry name" value="PDZ"/>
    <property type="match status" value="1"/>
</dbReference>
<evidence type="ECO:0000259" key="6">
    <source>
        <dbReference type="PROSITE" id="PS50106"/>
    </source>
</evidence>
<dbReference type="InterPro" id="IPR036770">
    <property type="entry name" value="Ankyrin_rpt-contain_sf"/>
</dbReference>
<dbReference type="PROSITE" id="PS50088">
    <property type="entry name" value="ANK_REPEAT"/>
    <property type="match status" value="5"/>
</dbReference>
<evidence type="ECO:0000259" key="5">
    <source>
        <dbReference type="PROSITE" id="PS50105"/>
    </source>
</evidence>
<evidence type="ECO:0000256" key="4">
    <source>
        <dbReference type="SAM" id="MobiDB-lite"/>
    </source>
</evidence>
<feature type="compositionally biased region" description="Low complexity" evidence="4">
    <location>
        <begin position="378"/>
        <end position="406"/>
    </location>
</feature>
<dbReference type="Gene3D" id="2.30.42.10">
    <property type="match status" value="1"/>
</dbReference>
<feature type="domain" description="SAM" evidence="5">
    <location>
        <begin position="1087"/>
        <end position="1150"/>
    </location>
</feature>
<evidence type="ECO:0000256" key="1">
    <source>
        <dbReference type="ARBA" id="ARBA00023018"/>
    </source>
</evidence>
<dbReference type="SUPFAM" id="SSF48403">
    <property type="entry name" value="Ankyrin repeat"/>
    <property type="match status" value="1"/>
</dbReference>
<feature type="compositionally biased region" description="Basic and acidic residues" evidence="4">
    <location>
        <begin position="940"/>
        <end position="953"/>
    </location>
</feature>
<dbReference type="SMART" id="SM00228">
    <property type="entry name" value="PDZ"/>
    <property type="match status" value="1"/>
</dbReference>
<dbReference type="SMART" id="SM00454">
    <property type="entry name" value="SAM"/>
    <property type="match status" value="1"/>
</dbReference>
<feature type="region of interest" description="Disordered" evidence="4">
    <location>
        <begin position="878"/>
        <end position="995"/>
    </location>
</feature>
<feature type="compositionally biased region" description="Basic and acidic residues" evidence="4">
    <location>
        <begin position="880"/>
        <end position="889"/>
    </location>
</feature>
<accession>A0ABR1CHU8</accession>
<feature type="region of interest" description="Disordered" evidence="4">
    <location>
        <begin position="340"/>
        <end position="410"/>
    </location>
</feature>
<reference evidence="7 8" key="1">
    <citation type="submission" date="2023-08" db="EMBL/GenBank/DDBJ databases">
        <title>A Necator americanus chromosomal reference genome.</title>
        <authorList>
            <person name="Ilik V."/>
            <person name="Petrzelkova K.J."/>
            <person name="Pardy F."/>
            <person name="Fuh T."/>
            <person name="Niatou-Singa F.S."/>
            <person name="Gouil Q."/>
            <person name="Baker L."/>
            <person name="Ritchie M.E."/>
            <person name="Jex A.R."/>
            <person name="Gazzola D."/>
            <person name="Li H."/>
            <person name="Toshio Fujiwara R."/>
            <person name="Zhan B."/>
            <person name="Aroian R.V."/>
            <person name="Pafco B."/>
            <person name="Schwarz E.M."/>
        </authorList>
    </citation>
    <scope>NUCLEOTIDE SEQUENCE [LARGE SCALE GENOMIC DNA]</scope>
    <source>
        <strain evidence="7 8">Aroian</strain>
        <tissue evidence="7">Whole animal</tissue>
    </source>
</reference>
<gene>
    <name evidence="7" type="primary">Necator_chrII.g7407</name>
    <name evidence="7" type="ORF">RB195_019614</name>
</gene>
<feature type="region of interest" description="Disordered" evidence="4">
    <location>
        <begin position="1032"/>
        <end position="1069"/>
    </location>
</feature>
<dbReference type="Gene3D" id="1.25.40.20">
    <property type="entry name" value="Ankyrin repeat-containing domain"/>
    <property type="match status" value="3"/>
</dbReference>
<feature type="repeat" description="ANK" evidence="3">
    <location>
        <begin position="211"/>
        <end position="245"/>
    </location>
</feature>
<dbReference type="Pfam" id="PF17820">
    <property type="entry name" value="PDZ_6"/>
    <property type="match status" value="1"/>
</dbReference>
<dbReference type="SUPFAM" id="SSF47769">
    <property type="entry name" value="SAM/Pointed domain"/>
    <property type="match status" value="1"/>
</dbReference>
<feature type="compositionally biased region" description="Polar residues" evidence="4">
    <location>
        <begin position="966"/>
        <end position="975"/>
    </location>
</feature>
<comment type="subcellular location">
    <subcellularLocation>
        <location evidence="2">Postsynaptic density</location>
    </subcellularLocation>
</comment>
<feature type="compositionally biased region" description="Low complexity" evidence="4">
    <location>
        <begin position="850"/>
        <end position="861"/>
    </location>
</feature>
<feature type="domain" description="PDZ" evidence="6">
    <location>
        <begin position="429"/>
        <end position="522"/>
    </location>
</feature>
<dbReference type="CDD" id="cd06746">
    <property type="entry name" value="PDZ_SHANK1_3-like"/>
    <property type="match status" value="1"/>
</dbReference>
<dbReference type="Gene3D" id="3.10.20.90">
    <property type="entry name" value="Phosphatidylinositol 3-kinase Catalytic Subunit, Chain A, domain 1"/>
    <property type="match status" value="1"/>
</dbReference>